<accession>A0A835G1X7</accession>
<dbReference type="Proteomes" id="UP000636709">
    <property type="component" value="Unassembled WGS sequence"/>
</dbReference>
<evidence type="ECO:0000313" key="2">
    <source>
        <dbReference type="Proteomes" id="UP000636709"/>
    </source>
</evidence>
<dbReference type="EMBL" id="JACEFO010000036">
    <property type="protein sequence ID" value="KAF8783861.1"/>
    <property type="molecule type" value="Genomic_DNA"/>
</dbReference>
<evidence type="ECO:0000313" key="1">
    <source>
        <dbReference type="EMBL" id="KAF8783861.1"/>
    </source>
</evidence>
<reference evidence="1" key="1">
    <citation type="submission" date="2020-07" db="EMBL/GenBank/DDBJ databases">
        <title>Genome sequence and genetic diversity analysis of an under-domesticated orphan crop, white fonio (Digitaria exilis).</title>
        <authorList>
            <person name="Bennetzen J.L."/>
            <person name="Chen S."/>
            <person name="Ma X."/>
            <person name="Wang X."/>
            <person name="Yssel A.E.J."/>
            <person name="Chaluvadi S.R."/>
            <person name="Johnson M."/>
            <person name="Gangashetty P."/>
            <person name="Hamidou F."/>
            <person name="Sanogo M.D."/>
            <person name="Zwaenepoel A."/>
            <person name="Wallace J."/>
            <person name="Van De Peer Y."/>
            <person name="Van Deynze A."/>
        </authorList>
    </citation>
    <scope>NUCLEOTIDE SEQUENCE</scope>
    <source>
        <tissue evidence="1">Leaves</tissue>
    </source>
</reference>
<protein>
    <submittedName>
        <fullName evidence="1">Uncharacterized protein</fullName>
    </submittedName>
</protein>
<sequence>MKVHVVFTPNPT</sequence>
<comment type="caution">
    <text evidence="1">The sequence shown here is derived from an EMBL/GenBank/DDBJ whole genome shotgun (WGS) entry which is preliminary data.</text>
</comment>
<proteinExistence type="predicted"/>
<organism evidence="1 2">
    <name type="scientific">Digitaria exilis</name>
    <dbReference type="NCBI Taxonomy" id="1010633"/>
    <lineage>
        <taxon>Eukaryota</taxon>
        <taxon>Viridiplantae</taxon>
        <taxon>Streptophyta</taxon>
        <taxon>Embryophyta</taxon>
        <taxon>Tracheophyta</taxon>
        <taxon>Spermatophyta</taxon>
        <taxon>Magnoliopsida</taxon>
        <taxon>Liliopsida</taxon>
        <taxon>Poales</taxon>
        <taxon>Poaceae</taxon>
        <taxon>PACMAD clade</taxon>
        <taxon>Panicoideae</taxon>
        <taxon>Panicodae</taxon>
        <taxon>Paniceae</taxon>
        <taxon>Anthephorinae</taxon>
        <taxon>Digitaria</taxon>
    </lineage>
</organism>
<gene>
    <name evidence="1" type="ORF">HU200_000304</name>
</gene>
<keyword evidence="2" id="KW-1185">Reference proteome</keyword>
<name>A0A835G1X7_9POAL</name>